<dbReference type="GO" id="GO:0008270">
    <property type="term" value="F:zinc ion binding"/>
    <property type="evidence" value="ECO:0007669"/>
    <property type="project" value="UniProtKB-KW"/>
</dbReference>
<keyword evidence="17" id="KW-0456">Lyase</keyword>
<evidence type="ECO:0000256" key="22">
    <source>
        <dbReference type="PROSITE-ProRule" id="PRU00146"/>
    </source>
</evidence>
<accession>A0A2P6U3J4</accession>
<keyword evidence="15" id="KW-0576">Peroxisome</keyword>
<dbReference type="SUPFAM" id="SSF52096">
    <property type="entry name" value="ClpP/crotonase"/>
    <property type="match status" value="1"/>
</dbReference>
<dbReference type="Gene3D" id="1.10.1040.50">
    <property type="match status" value="1"/>
</dbReference>
<dbReference type="InterPro" id="IPR001025">
    <property type="entry name" value="BAH_dom"/>
</dbReference>
<dbReference type="SUPFAM" id="SSF57903">
    <property type="entry name" value="FYVE/PHD zinc finger"/>
    <property type="match status" value="1"/>
</dbReference>
<dbReference type="STRING" id="3076.A0A2P6U3J4"/>
<dbReference type="SUPFAM" id="SSF48179">
    <property type="entry name" value="6-phosphogluconate dehydrogenase C-terminal domain-like"/>
    <property type="match status" value="2"/>
</dbReference>
<keyword evidence="12" id="KW-0560">Oxidoreductase</keyword>
<dbReference type="Pfam" id="PF01426">
    <property type="entry name" value="BAH"/>
    <property type="match status" value="1"/>
</dbReference>
<dbReference type="GO" id="GO:0006635">
    <property type="term" value="P:fatty acid beta-oxidation"/>
    <property type="evidence" value="ECO:0007669"/>
    <property type="project" value="UniProtKB-UniPathway"/>
</dbReference>
<sequence>MSAVEIAGDRLEVGDSCFVRADGDPLNRKPFIARIQRIAPDELNGGLLVQWYYRPEDPGIPGGRRAFHGERELYMSDHTDHIHSATILGRCVVHSLEDYRELELIRPQDYYSRFHFSVRSKKFGPDTVTVYCTCQMPENPDRPMCQCDGCSEWLHPECCATTLQEVEALPQWFCPNCLRKRAATYTSSGGSAGAMAPHTTLEVAEGVAVVTLHNPPVNALHPAVLQGLFNHLREAHARQDVQAIVVTGAGGRFCAGFDINQFVQASGGGGIDDRINDAFCDLVESGPKPTVAAVAGMALGGGCELALACNARVCTPGTSFGLPELQLGIIPGFGGTQRLPRAVGLKKAVEMMLTSTPIKDAAALKLGLADQVVPPQELLAAAKRMALDIASGKRARVETLYRTDKLESLGEALMVLQFARAQATKQARHLTHPQLCLDAIQYGVEHGGRAGLVKEGECFKAAAALDTHKALVHIFFAQRSTKKIRGVTDAGLKPRSIKRVAVLGGGLMGSGIATACILNGIDVLLKEVNQKFLDAGMGRIQANLASRVKKGRMSEAAAKAAMARVKGALDYSDFGGVDMVVEAAIEDVGLKQNIFADLERACRKDAILASNTSTISLDLVSAKTHAADRIVGAHFFSPAHIMPLLEIVRTDRTSKQVILDTLEFGSRIRKTPVVVGNCTGFAVNRVFFPYTQAACMLVDLGLDPYRVDKAIAGFGMPMGPFRLSDLVGADVGLHVGMNILESFPERCYPARIIQLLNERKTLGEKTGSGFYKYDARRRPSPNPDLLPVVQQARKLAGLMKEGTAPPKFSEKDIVEFIFFPVVNEGCRVIDEGIVDKPADLDVAMVMGMGFPAFRGGLVFWADLMGAEYIRGRLAAWAQQFAAAGLDGFFKPSAYLESCARSGAKLSAGKNAASKM</sequence>
<evidence type="ECO:0000256" key="4">
    <source>
        <dbReference type="ARBA" id="ARBA00005005"/>
    </source>
</evidence>
<evidence type="ECO:0000256" key="3">
    <source>
        <dbReference type="ARBA" id="ARBA00004275"/>
    </source>
</evidence>
<evidence type="ECO:0000256" key="2">
    <source>
        <dbReference type="ARBA" id="ARBA00000765"/>
    </source>
</evidence>
<dbReference type="Pfam" id="PF02737">
    <property type="entry name" value="3HCDH_N"/>
    <property type="match status" value="1"/>
</dbReference>
<dbReference type="FunFam" id="3.40.50.720:FF:000009">
    <property type="entry name" value="Fatty oxidation complex, alpha subunit"/>
    <property type="match status" value="1"/>
</dbReference>
<comment type="caution">
    <text evidence="25">The sequence shown here is derived from an EMBL/GenBank/DDBJ whole genome shotgun (WGS) entry which is preliminary data.</text>
</comment>
<dbReference type="Gene3D" id="2.30.30.490">
    <property type="match status" value="1"/>
</dbReference>
<keyword evidence="14" id="KW-0443">Lipid metabolism</keyword>
<dbReference type="InterPro" id="IPR006176">
    <property type="entry name" value="3-OHacyl-CoA_DH_NAD-bd"/>
</dbReference>
<evidence type="ECO:0000256" key="11">
    <source>
        <dbReference type="ARBA" id="ARBA00022833"/>
    </source>
</evidence>
<comment type="subunit">
    <text evidence="7">Monomer.</text>
</comment>
<dbReference type="InterPro" id="IPR036291">
    <property type="entry name" value="NAD(P)-bd_dom_sf"/>
</dbReference>
<comment type="catalytic activity">
    <reaction evidence="2">
        <text>a (3E)-enoyl-CoA = a 4-saturated (2E)-enoyl-CoA</text>
        <dbReference type="Rhea" id="RHEA:45228"/>
        <dbReference type="ChEBI" id="CHEBI:58521"/>
        <dbReference type="ChEBI" id="CHEBI:85097"/>
        <dbReference type="EC" id="5.3.3.8"/>
    </reaction>
</comment>
<feature type="domain" description="BAH" evidence="24">
    <location>
        <begin position="9"/>
        <end position="127"/>
    </location>
</feature>
<dbReference type="SMART" id="SM00249">
    <property type="entry name" value="PHD"/>
    <property type="match status" value="1"/>
</dbReference>
<evidence type="ECO:0000256" key="6">
    <source>
        <dbReference type="ARBA" id="ARBA00008750"/>
    </source>
</evidence>
<dbReference type="AlphaFoldDB" id="A0A2P6U3J4"/>
<evidence type="ECO:0000256" key="13">
    <source>
        <dbReference type="ARBA" id="ARBA00023027"/>
    </source>
</evidence>
<dbReference type="GO" id="GO:0003857">
    <property type="term" value="F:(3S)-3-hydroxyacyl-CoA dehydrogenase (NAD+) activity"/>
    <property type="evidence" value="ECO:0007669"/>
    <property type="project" value="TreeGrafter"/>
</dbReference>
<dbReference type="InterPro" id="IPR001965">
    <property type="entry name" value="Znf_PHD"/>
</dbReference>
<evidence type="ECO:0000256" key="21">
    <source>
        <dbReference type="ARBA" id="ARBA00023717"/>
    </source>
</evidence>
<dbReference type="GO" id="GO:0004165">
    <property type="term" value="F:delta(3)-delta(2)-enoyl-CoA isomerase activity"/>
    <property type="evidence" value="ECO:0007669"/>
    <property type="project" value="UniProtKB-EC"/>
</dbReference>
<dbReference type="FunFam" id="1.10.1040.50:FF:000004">
    <property type="entry name" value="Peroxisomal fatty acid beta-oxidation multifunctional protein"/>
    <property type="match status" value="1"/>
</dbReference>
<keyword evidence="13" id="KW-0520">NAD</keyword>
<comment type="catalytic activity">
    <reaction evidence="19">
        <text>(3S)-3-hydroxybutanoyl-CoA = (3R)-3-hydroxybutanoyl-CoA</text>
        <dbReference type="Rhea" id="RHEA:21760"/>
        <dbReference type="ChEBI" id="CHEBI:57315"/>
        <dbReference type="ChEBI" id="CHEBI:57316"/>
        <dbReference type="EC" id="5.1.2.3"/>
    </reaction>
</comment>
<comment type="similarity">
    <text evidence="5">In the central section; belongs to the 3-hydroxyacyl-CoA dehydrogenase family.</text>
</comment>
<dbReference type="InterPro" id="IPR019787">
    <property type="entry name" value="Znf_PHD-finger"/>
</dbReference>
<dbReference type="Gene3D" id="3.40.50.720">
    <property type="entry name" value="NAD(P)-binding Rossmann-like Domain"/>
    <property type="match status" value="1"/>
</dbReference>
<dbReference type="InterPro" id="IPR008927">
    <property type="entry name" value="6-PGluconate_DH-like_C_sf"/>
</dbReference>
<evidence type="ECO:0000256" key="18">
    <source>
        <dbReference type="ARBA" id="ARBA00023268"/>
    </source>
</evidence>
<evidence type="ECO:0000256" key="17">
    <source>
        <dbReference type="ARBA" id="ARBA00023239"/>
    </source>
</evidence>
<dbReference type="GO" id="GO:0004300">
    <property type="term" value="F:enoyl-CoA hydratase activity"/>
    <property type="evidence" value="ECO:0007669"/>
    <property type="project" value="UniProtKB-EC"/>
</dbReference>
<name>A0A2P6U3J4_CHLSO</name>
<keyword evidence="26" id="KW-1185">Reference proteome</keyword>
<evidence type="ECO:0000256" key="12">
    <source>
        <dbReference type="ARBA" id="ARBA00023002"/>
    </source>
</evidence>
<keyword evidence="8" id="KW-0479">Metal-binding</keyword>
<dbReference type="EMBL" id="LHPG02000001">
    <property type="protein sequence ID" value="PRW60885.1"/>
    <property type="molecule type" value="Genomic_DNA"/>
</dbReference>
<evidence type="ECO:0000256" key="7">
    <source>
        <dbReference type="ARBA" id="ARBA00011245"/>
    </source>
</evidence>
<dbReference type="InterPro" id="IPR043151">
    <property type="entry name" value="BAH_sf"/>
</dbReference>
<evidence type="ECO:0000259" key="23">
    <source>
        <dbReference type="PROSITE" id="PS50016"/>
    </source>
</evidence>
<keyword evidence="18" id="KW-0511">Multifunctional enzyme</keyword>
<comment type="similarity">
    <text evidence="6">In the N-terminal section; belongs to the enoyl-CoA hydratase/isomerase family.</text>
</comment>
<dbReference type="InterPro" id="IPR006108">
    <property type="entry name" value="3HC_DH_C"/>
</dbReference>
<comment type="catalytic activity">
    <reaction evidence="20">
        <text>a (3S)-3-hydroxyacyl-CoA = a (2E)-enoyl-CoA + H2O</text>
        <dbReference type="Rhea" id="RHEA:16105"/>
        <dbReference type="ChEBI" id="CHEBI:15377"/>
        <dbReference type="ChEBI" id="CHEBI:57318"/>
        <dbReference type="ChEBI" id="CHEBI:58856"/>
        <dbReference type="EC" id="4.2.1.17"/>
    </reaction>
</comment>
<dbReference type="SUPFAM" id="SSF51735">
    <property type="entry name" value="NAD(P)-binding Rossmann-fold domains"/>
    <property type="match status" value="1"/>
</dbReference>
<evidence type="ECO:0000313" key="25">
    <source>
        <dbReference type="EMBL" id="PRW60885.1"/>
    </source>
</evidence>
<dbReference type="FunFam" id="3.90.226.10:FF:000011">
    <property type="entry name" value="Fatty acid oxidation complex subunit alpha"/>
    <property type="match status" value="1"/>
</dbReference>
<dbReference type="PROSITE" id="PS50016">
    <property type="entry name" value="ZF_PHD_2"/>
    <property type="match status" value="1"/>
</dbReference>
<dbReference type="Pfam" id="PF00378">
    <property type="entry name" value="ECH_1"/>
    <property type="match status" value="1"/>
</dbReference>
<comment type="pathway">
    <text evidence="4">Lipid metabolism; fatty acid beta-oxidation.</text>
</comment>
<dbReference type="InterPro" id="IPR006180">
    <property type="entry name" value="3-OHacyl-CoA_DH_CS"/>
</dbReference>
<evidence type="ECO:0000256" key="1">
    <source>
        <dbReference type="ARBA" id="ARBA00000452"/>
    </source>
</evidence>
<dbReference type="InterPro" id="IPR011011">
    <property type="entry name" value="Znf_FYVE_PHD"/>
</dbReference>
<dbReference type="GO" id="GO:0003682">
    <property type="term" value="F:chromatin binding"/>
    <property type="evidence" value="ECO:0007669"/>
    <property type="project" value="InterPro"/>
</dbReference>
<dbReference type="Gene3D" id="3.30.40.10">
    <property type="entry name" value="Zinc/RING finger domain, C3HC4 (zinc finger)"/>
    <property type="match status" value="1"/>
</dbReference>
<evidence type="ECO:0000256" key="20">
    <source>
        <dbReference type="ARBA" id="ARBA00023709"/>
    </source>
</evidence>
<evidence type="ECO:0000259" key="24">
    <source>
        <dbReference type="PROSITE" id="PS51038"/>
    </source>
</evidence>
<keyword evidence="10" id="KW-0276">Fatty acid metabolism</keyword>
<evidence type="ECO:0000313" key="26">
    <source>
        <dbReference type="Proteomes" id="UP000239899"/>
    </source>
</evidence>
<dbReference type="PANTHER" id="PTHR23309:SF49">
    <property type="entry name" value="PEROXISOMAL BIFUNCTIONAL ENZYME"/>
    <property type="match status" value="1"/>
</dbReference>
<gene>
    <name evidence="25" type="ORF">C2E21_0129</name>
</gene>
<dbReference type="PROSITE" id="PS51038">
    <property type="entry name" value="BAH"/>
    <property type="match status" value="1"/>
</dbReference>
<dbReference type="PANTHER" id="PTHR23309">
    <property type="entry name" value="3-HYDROXYACYL-COA DEHYROGENASE"/>
    <property type="match status" value="1"/>
</dbReference>
<dbReference type="Gene3D" id="3.90.226.10">
    <property type="entry name" value="2-enoyl-CoA Hydratase, Chain A, domain 1"/>
    <property type="match status" value="1"/>
</dbReference>
<dbReference type="GO" id="GO:0008692">
    <property type="term" value="F:3-hydroxybutyryl-CoA epimerase activity"/>
    <property type="evidence" value="ECO:0007669"/>
    <property type="project" value="UniProtKB-EC"/>
</dbReference>
<dbReference type="SMART" id="SM00439">
    <property type="entry name" value="BAH"/>
    <property type="match status" value="1"/>
</dbReference>
<dbReference type="UniPathway" id="UPA00659"/>
<dbReference type="GO" id="GO:0070403">
    <property type="term" value="F:NAD+ binding"/>
    <property type="evidence" value="ECO:0007669"/>
    <property type="project" value="InterPro"/>
</dbReference>
<evidence type="ECO:0000256" key="5">
    <source>
        <dbReference type="ARBA" id="ARBA00007005"/>
    </source>
</evidence>
<evidence type="ECO:0000256" key="19">
    <source>
        <dbReference type="ARBA" id="ARBA00023701"/>
    </source>
</evidence>
<evidence type="ECO:0000256" key="14">
    <source>
        <dbReference type="ARBA" id="ARBA00023098"/>
    </source>
</evidence>
<dbReference type="Proteomes" id="UP000239899">
    <property type="component" value="Unassembled WGS sequence"/>
</dbReference>
<dbReference type="CDD" id="cd06558">
    <property type="entry name" value="crotonase-like"/>
    <property type="match status" value="1"/>
</dbReference>
<dbReference type="PROSITE" id="PS00067">
    <property type="entry name" value="3HCDH"/>
    <property type="match status" value="1"/>
</dbReference>
<evidence type="ECO:0000256" key="9">
    <source>
        <dbReference type="ARBA" id="ARBA00022771"/>
    </source>
</evidence>
<dbReference type="GO" id="GO:0005777">
    <property type="term" value="C:peroxisome"/>
    <property type="evidence" value="ECO:0007669"/>
    <property type="project" value="UniProtKB-SubCell"/>
</dbReference>
<evidence type="ECO:0000256" key="15">
    <source>
        <dbReference type="ARBA" id="ARBA00023140"/>
    </source>
</evidence>
<protein>
    <submittedName>
        <fullName evidence="25">Peroxisomal fatty acid beta-oxidation multifunctional MFP2</fullName>
    </submittedName>
</protein>
<proteinExistence type="inferred from homology"/>
<dbReference type="Pfam" id="PF00725">
    <property type="entry name" value="3HCDH"/>
    <property type="match status" value="1"/>
</dbReference>
<comment type="catalytic activity">
    <reaction evidence="1">
        <text>a (3Z)-enoyl-CoA = a 4-saturated (2E)-enoyl-CoA</text>
        <dbReference type="Rhea" id="RHEA:45900"/>
        <dbReference type="ChEBI" id="CHEBI:85097"/>
        <dbReference type="ChEBI" id="CHEBI:85489"/>
        <dbReference type="EC" id="5.3.3.8"/>
    </reaction>
</comment>
<keyword evidence="11" id="KW-0862">Zinc</keyword>
<feature type="domain" description="PHD-type" evidence="23">
    <location>
        <begin position="129"/>
        <end position="180"/>
    </location>
</feature>
<dbReference type="OrthoDB" id="2018133at2759"/>
<organism evidence="25 26">
    <name type="scientific">Chlorella sorokiniana</name>
    <name type="common">Freshwater green alga</name>
    <dbReference type="NCBI Taxonomy" id="3076"/>
    <lineage>
        <taxon>Eukaryota</taxon>
        <taxon>Viridiplantae</taxon>
        <taxon>Chlorophyta</taxon>
        <taxon>core chlorophytes</taxon>
        <taxon>Trebouxiophyceae</taxon>
        <taxon>Chlorellales</taxon>
        <taxon>Chlorellaceae</taxon>
        <taxon>Chlorella clade</taxon>
        <taxon>Chlorella</taxon>
    </lineage>
</organism>
<dbReference type="InterPro" id="IPR001753">
    <property type="entry name" value="Enoyl-CoA_hydra/iso"/>
</dbReference>
<reference evidence="25 26" key="1">
    <citation type="journal article" date="2018" name="Plant J.">
        <title>Genome sequences of Chlorella sorokiniana UTEX 1602 and Micractinium conductrix SAG 241.80: implications to maltose excretion by a green alga.</title>
        <authorList>
            <person name="Arriola M.B."/>
            <person name="Velmurugan N."/>
            <person name="Zhang Y."/>
            <person name="Plunkett M.H."/>
            <person name="Hondzo H."/>
            <person name="Barney B.M."/>
        </authorList>
    </citation>
    <scope>NUCLEOTIDE SEQUENCE [LARGE SCALE GENOMIC DNA]</scope>
    <source>
        <strain evidence="26">UTEX 1602</strain>
    </source>
</reference>
<keyword evidence="9 22" id="KW-0863">Zinc-finger</keyword>
<dbReference type="Pfam" id="PF00628">
    <property type="entry name" value="PHD"/>
    <property type="match status" value="1"/>
</dbReference>
<evidence type="ECO:0000256" key="8">
    <source>
        <dbReference type="ARBA" id="ARBA00022723"/>
    </source>
</evidence>
<dbReference type="InterPro" id="IPR029045">
    <property type="entry name" value="ClpP/crotonase-like_dom_sf"/>
</dbReference>
<evidence type="ECO:0000256" key="10">
    <source>
        <dbReference type="ARBA" id="ARBA00022832"/>
    </source>
</evidence>
<comment type="subcellular location">
    <subcellularLocation>
        <location evidence="3">Peroxisome</location>
    </subcellularLocation>
</comment>
<dbReference type="InterPro" id="IPR013083">
    <property type="entry name" value="Znf_RING/FYVE/PHD"/>
</dbReference>
<comment type="catalytic activity">
    <reaction evidence="21">
        <text>a 4-saturated-(3S)-3-hydroxyacyl-CoA = a (3E)-enoyl-CoA + H2O</text>
        <dbReference type="Rhea" id="RHEA:20724"/>
        <dbReference type="ChEBI" id="CHEBI:15377"/>
        <dbReference type="ChEBI" id="CHEBI:58521"/>
        <dbReference type="ChEBI" id="CHEBI:137480"/>
        <dbReference type="EC" id="4.2.1.17"/>
    </reaction>
</comment>
<keyword evidence="16" id="KW-0413">Isomerase</keyword>
<evidence type="ECO:0000256" key="16">
    <source>
        <dbReference type="ARBA" id="ARBA00023235"/>
    </source>
</evidence>